<organism evidence="1 2">
    <name type="scientific">Trichothecium roseum</name>
    <dbReference type="NCBI Taxonomy" id="47278"/>
    <lineage>
        <taxon>Eukaryota</taxon>
        <taxon>Fungi</taxon>
        <taxon>Dikarya</taxon>
        <taxon>Ascomycota</taxon>
        <taxon>Pezizomycotina</taxon>
        <taxon>Sordariomycetes</taxon>
        <taxon>Hypocreomycetidae</taxon>
        <taxon>Hypocreales</taxon>
        <taxon>Hypocreales incertae sedis</taxon>
        <taxon>Trichothecium</taxon>
    </lineage>
</organism>
<evidence type="ECO:0000313" key="2">
    <source>
        <dbReference type="Proteomes" id="UP001163324"/>
    </source>
</evidence>
<proteinExistence type="predicted"/>
<dbReference type="EMBL" id="CM047947">
    <property type="protein sequence ID" value="KAI9896781.1"/>
    <property type="molecule type" value="Genomic_DNA"/>
</dbReference>
<name>A0ACC0URS3_9HYPO</name>
<reference evidence="1" key="1">
    <citation type="submission" date="2022-10" db="EMBL/GenBank/DDBJ databases">
        <title>Complete Genome of Trichothecium roseum strain YXFP-22015, a Plant Pathogen Isolated from Citrus.</title>
        <authorList>
            <person name="Wang Y."/>
            <person name="Zhu L."/>
        </authorList>
    </citation>
    <scope>NUCLEOTIDE SEQUENCE</scope>
    <source>
        <strain evidence="1">YXFP-22015</strain>
    </source>
</reference>
<evidence type="ECO:0000313" key="1">
    <source>
        <dbReference type="EMBL" id="KAI9896781.1"/>
    </source>
</evidence>
<gene>
    <name evidence="1" type="ORF">N3K66_007803</name>
</gene>
<comment type="caution">
    <text evidence="1">The sequence shown here is derived from an EMBL/GenBank/DDBJ whole genome shotgun (WGS) entry which is preliminary data.</text>
</comment>
<accession>A0ACC0URS3</accession>
<sequence>MSGEPTYVQLSDGSRLKVWMLGDTDPVKPLLIALHGAPGLSSHTEPLEAYSFLAKSCRVLIYDARGSGESDLQPPFTDERWIADIDELRSWAKADSIILAGGSYGAFLALGYALTFPQRLSGLVLRDAWACGPRGVLRALSSILSSSRITPDPERQVRLWSGNVQGREDGEKGLAEIVAIYTPEGTEDGNHDHGGAQPLLSSSSSSPSSNQKQQSAPPPPPAFEGAGDHELRWETHNAAFSHSVPRFDVRSRLCEVGAPTLVAVGRHDPICPVEESEEIHRLVKGSELAIFEKSGHNPPADEPERFQSVVDDFLKRRAFAQPS</sequence>
<keyword evidence="2" id="KW-1185">Reference proteome</keyword>
<protein>
    <submittedName>
        <fullName evidence="1">Uncharacterized protein</fullName>
    </submittedName>
</protein>
<dbReference type="Proteomes" id="UP001163324">
    <property type="component" value="Chromosome 8"/>
</dbReference>